<dbReference type="Proteomes" id="UP000321224">
    <property type="component" value="Unassembled WGS sequence"/>
</dbReference>
<dbReference type="AlphaFoldDB" id="A0A511H919"/>
<dbReference type="EMBL" id="BJVY01000007">
    <property type="protein sequence ID" value="GEL70030.1"/>
    <property type="molecule type" value="Genomic_DNA"/>
</dbReference>
<reference evidence="2 3" key="1">
    <citation type="submission" date="2019-07" db="EMBL/GenBank/DDBJ databases">
        <title>Whole genome shotgun sequence of Myxococcus virescens NBRC 100334.</title>
        <authorList>
            <person name="Hosoyama A."/>
            <person name="Uohara A."/>
            <person name="Ohji S."/>
            <person name="Ichikawa N."/>
        </authorList>
    </citation>
    <scope>NUCLEOTIDE SEQUENCE [LARGE SCALE GENOMIC DNA]</scope>
    <source>
        <strain evidence="2 3">NBRC 100334</strain>
    </source>
</reference>
<protein>
    <recommendedName>
        <fullName evidence="4">B box-type domain-containing protein</fullName>
    </recommendedName>
</protein>
<evidence type="ECO:0000313" key="3">
    <source>
        <dbReference type="Proteomes" id="UP000321224"/>
    </source>
</evidence>
<name>A0A511H919_9BACT</name>
<keyword evidence="1" id="KW-1133">Transmembrane helix</keyword>
<gene>
    <name evidence="2" type="ORF">MVI01_18140</name>
</gene>
<accession>A0A511H919</accession>
<keyword evidence="1" id="KW-0472">Membrane</keyword>
<feature type="transmembrane region" description="Helical" evidence="1">
    <location>
        <begin position="120"/>
        <end position="143"/>
    </location>
</feature>
<evidence type="ECO:0008006" key="4">
    <source>
        <dbReference type="Google" id="ProtNLM"/>
    </source>
</evidence>
<keyword evidence="1" id="KW-0812">Transmembrane</keyword>
<organism evidence="2 3">
    <name type="scientific">Myxococcus virescens</name>
    <dbReference type="NCBI Taxonomy" id="83456"/>
    <lineage>
        <taxon>Bacteria</taxon>
        <taxon>Pseudomonadati</taxon>
        <taxon>Myxococcota</taxon>
        <taxon>Myxococcia</taxon>
        <taxon>Myxococcales</taxon>
        <taxon>Cystobacterineae</taxon>
        <taxon>Myxococcaceae</taxon>
        <taxon>Myxococcus</taxon>
    </lineage>
</organism>
<evidence type="ECO:0000256" key="1">
    <source>
        <dbReference type="SAM" id="Phobius"/>
    </source>
</evidence>
<feature type="transmembrane region" description="Helical" evidence="1">
    <location>
        <begin position="71"/>
        <end position="99"/>
    </location>
</feature>
<evidence type="ECO:0000313" key="2">
    <source>
        <dbReference type="EMBL" id="GEL70030.1"/>
    </source>
</evidence>
<sequence>MEGRVRTPVGAVCATHPDEAAVATCARCGGFLCGDCTELAGEMPYCAPCVAVLRREARPSRVIQVALVLNVAGLMCLPCSLALPLPTLVAGLAGVVLGLRELRRIARGEGAVRGRTLARVTTGLGWVNLGLASSWLAVVFWGFGP</sequence>
<comment type="caution">
    <text evidence="2">The sequence shown here is derived from an EMBL/GenBank/DDBJ whole genome shotgun (WGS) entry which is preliminary data.</text>
</comment>
<proteinExistence type="predicted"/>